<evidence type="ECO:0000313" key="3">
    <source>
        <dbReference type="Proteomes" id="UP000799092"/>
    </source>
</evidence>
<organism evidence="2 3">
    <name type="scientific">Aquibacillus halophilus</name>
    <dbReference type="NCBI Taxonomy" id="930132"/>
    <lineage>
        <taxon>Bacteria</taxon>
        <taxon>Bacillati</taxon>
        <taxon>Bacillota</taxon>
        <taxon>Bacilli</taxon>
        <taxon>Bacillales</taxon>
        <taxon>Bacillaceae</taxon>
        <taxon>Aquibacillus</taxon>
    </lineage>
</organism>
<dbReference type="GO" id="GO:0016787">
    <property type="term" value="F:hydrolase activity"/>
    <property type="evidence" value="ECO:0007669"/>
    <property type="project" value="UniProtKB-KW"/>
</dbReference>
<proteinExistence type="predicted"/>
<dbReference type="RefSeq" id="WP_153736904.1">
    <property type="nucleotide sequence ID" value="NZ_WJNG01000008.1"/>
</dbReference>
<dbReference type="InterPro" id="IPR029058">
    <property type="entry name" value="AB_hydrolase_fold"/>
</dbReference>
<feature type="domain" description="AB hydrolase-1" evidence="1">
    <location>
        <begin position="25"/>
        <end position="136"/>
    </location>
</feature>
<sequence length="255" mass="28065">MQIQKNIEETSAGKIQYSISGSGKPSIVLINGGSGPIEGWMKVLPEVSKSSAVFSYNRLGVAGSDKPKTAQDGITIVENLREALKLVGFEPPYLLVGHSLGGLYANLFTRLYPNEVAGVIFLESSHPNDTGLDKYQGKIAKTINKLFSIVDSISSKKQFSEVNFVKQTVSQIQQINSFPEIPVYVVTGGKENRMMPKEARQERQENQLELLSLSENSKHIVAMNSGHFPQLSEPKVVIDAIKDAVHYIKEQSRTS</sequence>
<dbReference type="PANTHER" id="PTHR43798:SF33">
    <property type="entry name" value="HYDROLASE, PUTATIVE (AFU_ORTHOLOGUE AFUA_2G14860)-RELATED"/>
    <property type="match status" value="1"/>
</dbReference>
<dbReference type="Gene3D" id="3.40.50.1820">
    <property type="entry name" value="alpha/beta hydrolase"/>
    <property type="match status" value="1"/>
</dbReference>
<name>A0A6A8DDF2_9BACI</name>
<dbReference type="InterPro" id="IPR050266">
    <property type="entry name" value="AB_hydrolase_sf"/>
</dbReference>
<dbReference type="PANTHER" id="PTHR43798">
    <property type="entry name" value="MONOACYLGLYCEROL LIPASE"/>
    <property type="match status" value="1"/>
</dbReference>
<dbReference type="SUPFAM" id="SSF53474">
    <property type="entry name" value="alpha/beta-Hydrolases"/>
    <property type="match status" value="1"/>
</dbReference>
<comment type="caution">
    <text evidence="2">The sequence shown here is derived from an EMBL/GenBank/DDBJ whole genome shotgun (WGS) entry which is preliminary data.</text>
</comment>
<accession>A0A6A8DDF2</accession>
<dbReference type="Proteomes" id="UP000799092">
    <property type="component" value="Unassembled WGS sequence"/>
</dbReference>
<dbReference type="AlphaFoldDB" id="A0A6A8DDF2"/>
<evidence type="ECO:0000313" key="2">
    <source>
        <dbReference type="EMBL" id="MRH43270.1"/>
    </source>
</evidence>
<dbReference type="GO" id="GO:0016020">
    <property type="term" value="C:membrane"/>
    <property type="evidence" value="ECO:0007669"/>
    <property type="project" value="TreeGrafter"/>
</dbReference>
<protein>
    <submittedName>
        <fullName evidence="2">Alpha/beta fold hydrolase</fullName>
    </submittedName>
</protein>
<gene>
    <name evidence="2" type="ORF">GH741_11320</name>
</gene>
<keyword evidence="2" id="KW-0378">Hydrolase</keyword>
<reference evidence="2" key="1">
    <citation type="submission" date="2019-11" db="EMBL/GenBank/DDBJ databases">
        <authorList>
            <person name="Li J."/>
        </authorList>
    </citation>
    <scope>NUCLEOTIDE SEQUENCE</scope>
    <source>
        <strain evidence="2">B6B</strain>
    </source>
</reference>
<dbReference type="Pfam" id="PF00561">
    <property type="entry name" value="Abhydrolase_1"/>
    <property type="match status" value="1"/>
</dbReference>
<dbReference type="EMBL" id="WJNG01000008">
    <property type="protein sequence ID" value="MRH43270.1"/>
    <property type="molecule type" value="Genomic_DNA"/>
</dbReference>
<evidence type="ECO:0000259" key="1">
    <source>
        <dbReference type="Pfam" id="PF00561"/>
    </source>
</evidence>
<dbReference type="InterPro" id="IPR000073">
    <property type="entry name" value="AB_hydrolase_1"/>
</dbReference>
<keyword evidence="3" id="KW-1185">Reference proteome</keyword>
<dbReference type="OrthoDB" id="59888at2"/>